<dbReference type="KEGG" id="vg:26628686"/>
<dbReference type="EMBL" id="KP671755">
    <property type="protein sequence ID" value="AJT61201.1"/>
    <property type="molecule type" value="Genomic_DNA"/>
</dbReference>
<dbReference type="GeneID" id="26628686"/>
<organism evidence="1 2">
    <name type="scientific">Vibrio phage ValKK3</name>
    <dbReference type="NCBI Taxonomy" id="1610855"/>
    <lineage>
        <taxon>Viruses</taxon>
        <taxon>Duplodnaviria</taxon>
        <taxon>Heunggongvirae</taxon>
        <taxon>Uroviricota</taxon>
        <taxon>Caudoviricetes</taxon>
        <taxon>Pantevenvirales</taxon>
        <taxon>Straboviridae</taxon>
        <taxon>Schizotequatrovirus</taxon>
        <taxon>Schizotequatrovirus valkk3</taxon>
    </lineage>
</organism>
<proteinExistence type="predicted"/>
<dbReference type="OrthoDB" id="19066at10239"/>
<sequence>MHKDVLGNVIEMKDIVFRLSKERLCVEPCIVTGFTQYKVLLNDGLQCDPNRVVVVTEQIQNNGIDLWSNTLEYKYREYIIKGYKRLQQK</sequence>
<dbReference type="RefSeq" id="YP_009201463.1">
    <property type="nucleotide sequence ID" value="NC_028829.1"/>
</dbReference>
<dbReference type="Proteomes" id="UP000202888">
    <property type="component" value="Segment"/>
</dbReference>
<protein>
    <submittedName>
        <fullName evidence="1">Uncharacterized protein</fullName>
    </submittedName>
</protein>
<evidence type="ECO:0000313" key="1">
    <source>
        <dbReference type="EMBL" id="AJT61201.1"/>
    </source>
</evidence>
<keyword evidence="2" id="KW-1185">Reference proteome</keyword>
<evidence type="ECO:0000313" key="2">
    <source>
        <dbReference type="Proteomes" id="UP000202888"/>
    </source>
</evidence>
<name>A0A0D4DBK1_9CAUD</name>
<accession>A0A0D4DBK1</accession>
<reference evidence="1 2" key="1">
    <citation type="journal article" date="2016" name="Genom Data">
        <title>Complete genome sequence of a giant Vibrio phage ValKK3 infecting Vibrio alginolyticus.</title>
        <authorList>
            <person name="Lal T.M."/>
            <person name="Sano M."/>
            <person name="Hatai K."/>
            <person name="Ransangan J."/>
        </authorList>
    </citation>
    <scope>NUCLEOTIDE SEQUENCE [LARGE SCALE GENOMIC DNA]</scope>
</reference>